<gene>
    <name evidence="1" type="ORF">SAMN05444337_1610</name>
</gene>
<proteinExistence type="predicted"/>
<organism evidence="1 2">
    <name type="scientific">Flavobacterium haoranii</name>
    <dbReference type="NCBI Taxonomy" id="683124"/>
    <lineage>
        <taxon>Bacteria</taxon>
        <taxon>Pseudomonadati</taxon>
        <taxon>Bacteroidota</taxon>
        <taxon>Flavobacteriia</taxon>
        <taxon>Flavobacteriales</taxon>
        <taxon>Flavobacteriaceae</taxon>
        <taxon>Flavobacterium</taxon>
    </lineage>
</organism>
<dbReference type="AlphaFoldDB" id="A0A1M6HQ77"/>
<protein>
    <submittedName>
        <fullName evidence="1">Uncharacterized protein</fullName>
    </submittedName>
</protein>
<dbReference type="STRING" id="683124.SAMN05444337_1610"/>
<name>A0A1M6HQ77_9FLAO</name>
<dbReference type="Proteomes" id="UP000184232">
    <property type="component" value="Unassembled WGS sequence"/>
</dbReference>
<reference evidence="1 2" key="1">
    <citation type="submission" date="2016-11" db="EMBL/GenBank/DDBJ databases">
        <authorList>
            <person name="Jaros S."/>
            <person name="Januszkiewicz K."/>
            <person name="Wedrychowicz H."/>
        </authorList>
    </citation>
    <scope>NUCLEOTIDE SEQUENCE [LARGE SCALE GENOMIC DNA]</scope>
    <source>
        <strain evidence="1 2">DSM 22807</strain>
    </source>
</reference>
<dbReference type="RefSeq" id="WP_072783782.1">
    <property type="nucleotide sequence ID" value="NZ_CP045292.1"/>
</dbReference>
<evidence type="ECO:0000313" key="2">
    <source>
        <dbReference type="Proteomes" id="UP000184232"/>
    </source>
</evidence>
<sequence>MKKILFIVSVLLVQLSFSQTMTKDELVSKLADDACECSSKEKITKENFEMVLGLCMLQGVTKYKSDVAFYYGDNIIGNDKAIETLGEDMGMKLATNCPAFVNAMLDTGIAEKYASEDSSEDEVVTGKFKKIVSGQFLTIELAESSGKKHELIVLHDFDNAFLVTDNVLKANAEITVSYYLLEIYDTKTKKFVTYKIISDITKD</sequence>
<accession>A0A1M6HQ77</accession>
<keyword evidence="2" id="KW-1185">Reference proteome</keyword>
<dbReference type="OrthoDB" id="1352116at2"/>
<evidence type="ECO:0000313" key="1">
    <source>
        <dbReference type="EMBL" id="SHJ24327.1"/>
    </source>
</evidence>
<dbReference type="EMBL" id="FQZH01000002">
    <property type="protein sequence ID" value="SHJ24327.1"/>
    <property type="molecule type" value="Genomic_DNA"/>
</dbReference>